<protein>
    <submittedName>
        <fullName evidence="2">NAD dependent epimerase dehydratase</fullName>
    </submittedName>
</protein>
<proteinExistence type="predicted"/>
<dbReference type="Pfam" id="PF17784">
    <property type="entry name" value="Sulfotransfer_4"/>
    <property type="match status" value="1"/>
</dbReference>
<evidence type="ECO:0000256" key="1">
    <source>
        <dbReference type="SAM" id="Phobius"/>
    </source>
</evidence>
<dbReference type="PANTHER" id="PTHR36978">
    <property type="entry name" value="P-LOOP CONTAINING NUCLEOTIDE TRIPHOSPHATE HYDROLASE"/>
    <property type="match status" value="1"/>
</dbReference>
<keyword evidence="1" id="KW-0472">Membrane</keyword>
<organism evidence="2 3">
    <name type="scientific">Lecanosticta acicola</name>
    <dbReference type="NCBI Taxonomy" id="111012"/>
    <lineage>
        <taxon>Eukaryota</taxon>
        <taxon>Fungi</taxon>
        <taxon>Dikarya</taxon>
        <taxon>Ascomycota</taxon>
        <taxon>Pezizomycotina</taxon>
        <taxon>Dothideomycetes</taxon>
        <taxon>Dothideomycetidae</taxon>
        <taxon>Mycosphaerellales</taxon>
        <taxon>Mycosphaerellaceae</taxon>
        <taxon>Lecanosticta</taxon>
    </lineage>
</organism>
<evidence type="ECO:0000313" key="2">
    <source>
        <dbReference type="EMBL" id="CAK4034374.1"/>
    </source>
</evidence>
<dbReference type="PANTHER" id="PTHR36978:SF4">
    <property type="entry name" value="P-LOOP CONTAINING NUCLEOSIDE TRIPHOSPHATE HYDROLASE PROTEIN"/>
    <property type="match status" value="1"/>
</dbReference>
<dbReference type="AlphaFoldDB" id="A0AAI9EFJ1"/>
<evidence type="ECO:0000313" key="3">
    <source>
        <dbReference type="Proteomes" id="UP001296104"/>
    </source>
</evidence>
<keyword evidence="1" id="KW-1133">Transmembrane helix</keyword>
<gene>
    <name evidence="2" type="ORF">LECACI_7A009532</name>
</gene>
<dbReference type="SUPFAM" id="SSF52540">
    <property type="entry name" value="P-loop containing nucleoside triphosphate hydrolases"/>
    <property type="match status" value="1"/>
</dbReference>
<dbReference type="InterPro" id="IPR027417">
    <property type="entry name" value="P-loop_NTPase"/>
</dbReference>
<dbReference type="EMBL" id="CAVMBE010000115">
    <property type="protein sequence ID" value="CAK4034374.1"/>
    <property type="molecule type" value="Genomic_DNA"/>
</dbReference>
<keyword evidence="3" id="KW-1185">Reference proteome</keyword>
<name>A0AAI9EFJ1_9PEZI</name>
<dbReference type="Gene3D" id="3.40.50.300">
    <property type="entry name" value="P-loop containing nucleotide triphosphate hydrolases"/>
    <property type="match status" value="1"/>
</dbReference>
<dbReference type="Proteomes" id="UP001296104">
    <property type="component" value="Unassembled WGS sequence"/>
</dbReference>
<keyword evidence="1" id="KW-0812">Transmembrane</keyword>
<accession>A0AAI9EFJ1</accession>
<feature type="transmembrane region" description="Helical" evidence="1">
    <location>
        <begin position="262"/>
        <end position="280"/>
    </location>
</feature>
<sequence length="302" mass="34871">MAEPRHTGDYVRVQTNIDRKKYGKRIVPMKVLQLGLGRTGTESTSTALQLLGIHECYHGWDPIFANPRDMEMWSEALEAKFDGKGKPYGREEFDKLLGHCQAVSDIPAILFSKELIEAYPDAKVILTHRNFDTWFKSCSESLDVALAHPINFGVMQPLVTLFKRYDRWTRPTLLKTWRILFKGNFQANARQVWNEHYELVRSLVPPERLLEYNVKDGWDPLVQFLEVPHPGVEFPHGNTTDAALKRAESDLAQTFMYCMKRAFGMCFGTWLVYILIRRWVVVKSMGSGQSLRKMLANFLIRA</sequence>
<comment type="caution">
    <text evidence="2">The sequence shown here is derived from an EMBL/GenBank/DDBJ whole genome shotgun (WGS) entry which is preliminary data.</text>
</comment>
<reference evidence="2" key="1">
    <citation type="submission" date="2023-11" db="EMBL/GenBank/DDBJ databases">
        <authorList>
            <person name="Alioto T."/>
            <person name="Alioto T."/>
            <person name="Gomez Garrido J."/>
        </authorList>
    </citation>
    <scope>NUCLEOTIDE SEQUENCE</scope>
</reference>
<dbReference type="InterPro" id="IPR040632">
    <property type="entry name" value="Sulfotransfer_4"/>
</dbReference>